<proteinExistence type="inferred from homology"/>
<gene>
    <name evidence="4" type="ORF">KKP3000_004542</name>
</gene>
<dbReference type="Pfam" id="PF01205">
    <property type="entry name" value="Impact_N"/>
    <property type="match status" value="1"/>
</dbReference>
<dbReference type="NCBIfam" id="TIGR00257">
    <property type="entry name" value="IMPACT_YIGZ"/>
    <property type="match status" value="1"/>
</dbReference>
<dbReference type="InterPro" id="IPR023582">
    <property type="entry name" value="Impact"/>
</dbReference>
<dbReference type="PANTHER" id="PTHR16301:SF20">
    <property type="entry name" value="IMPACT FAMILY MEMBER YIGZ"/>
    <property type="match status" value="1"/>
</dbReference>
<sequence>MQFTTPQFEITVETVEKKSRFIATVVPILGVDDAERALLEIREQHKSANHNCFAYRVGLGVPIERFSDDGEPSGTAGRPILEVIRRRGIDNVLVVVTRYFGGILLGASGLVRTYADAASQGLSAATMLHCDVMNTLRVTCDYGIYGKLEYVLGQNGIAIYEKTFSDVVSFEIVVPESDVEDRLTALSEWTNGQASVEVLPGEYIGVTQDGSLVRGVWPTENT</sequence>
<name>A0ABV5AFK0_9BACL</name>
<evidence type="ECO:0000259" key="2">
    <source>
        <dbReference type="Pfam" id="PF01205"/>
    </source>
</evidence>
<feature type="domain" description="Impact N-terminal" evidence="2">
    <location>
        <begin position="17"/>
        <end position="121"/>
    </location>
</feature>
<dbReference type="SUPFAM" id="SSF54980">
    <property type="entry name" value="EF-G C-terminal domain-like"/>
    <property type="match status" value="1"/>
</dbReference>
<accession>A0ABV5AFK0</accession>
<dbReference type="Gene3D" id="3.30.230.30">
    <property type="entry name" value="Impact, N-terminal domain"/>
    <property type="match status" value="1"/>
</dbReference>
<dbReference type="InterPro" id="IPR036956">
    <property type="entry name" value="Impact_N_sf"/>
</dbReference>
<feature type="domain" description="UPF0029" evidence="3">
    <location>
        <begin position="138"/>
        <end position="193"/>
    </location>
</feature>
<dbReference type="InterPro" id="IPR015269">
    <property type="entry name" value="UPF0029_Impact_C"/>
</dbReference>
<reference evidence="4 5" key="1">
    <citation type="journal article" date="2024" name="Int. J. Mol. Sci.">
        <title>Exploration of Alicyclobacillus spp. Genome in Search of Antibiotic Resistance.</title>
        <authorList>
            <person name="Bucka-Kolendo J."/>
            <person name="Kiousi D.E."/>
            <person name="Dekowska A."/>
            <person name="Mikolajczuk-Szczyrba A."/>
            <person name="Karadedos D.M."/>
            <person name="Michael P."/>
            <person name="Galanis A."/>
            <person name="Sokolowska B."/>
        </authorList>
    </citation>
    <scope>NUCLEOTIDE SEQUENCE [LARGE SCALE GENOMIC DNA]</scope>
    <source>
        <strain evidence="4 5">KKP 3000</strain>
    </source>
</reference>
<dbReference type="SUPFAM" id="SSF54211">
    <property type="entry name" value="Ribosomal protein S5 domain 2-like"/>
    <property type="match status" value="1"/>
</dbReference>
<evidence type="ECO:0000256" key="1">
    <source>
        <dbReference type="ARBA" id="ARBA00007665"/>
    </source>
</evidence>
<dbReference type="PANTHER" id="PTHR16301">
    <property type="entry name" value="IMPACT-RELATED"/>
    <property type="match status" value="1"/>
</dbReference>
<dbReference type="InterPro" id="IPR015796">
    <property type="entry name" value="Impact_YigZ-like"/>
</dbReference>
<dbReference type="Gene3D" id="3.30.70.240">
    <property type="match status" value="1"/>
</dbReference>
<evidence type="ECO:0000259" key="3">
    <source>
        <dbReference type="Pfam" id="PF09186"/>
    </source>
</evidence>
<dbReference type="EMBL" id="JBDXSU010000008">
    <property type="protein sequence ID" value="MFB5191046.1"/>
    <property type="molecule type" value="Genomic_DNA"/>
</dbReference>
<keyword evidence="5" id="KW-1185">Reference proteome</keyword>
<dbReference type="InterPro" id="IPR020569">
    <property type="entry name" value="UPF0029_Impact_CS"/>
</dbReference>
<evidence type="ECO:0000313" key="4">
    <source>
        <dbReference type="EMBL" id="MFB5191046.1"/>
    </source>
</evidence>
<dbReference type="Proteomes" id="UP001579974">
    <property type="component" value="Unassembled WGS sequence"/>
</dbReference>
<comment type="similarity">
    <text evidence="1">Belongs to the IMPACT family.</text>
</comment>
<dbReference type="Pfam" id="PF09186">
    <property type="entry name" value="DUF1949"/>
    <property type="match status" value="1"/>
</dbReference>
<dbReference type="PROSITE" id="PS00910">
    <property type="entry name" value="UPF0029"/>
    <property type="match status" value="1"/>
</dbReference>
<evidence type="ECO:0000313" key="5">
    <source>
        <dbReference type="Proteomes" id="UP001579974"/>
    </source>
</evidence>
<protein>
    <submittedName>
        <fullName evidence="4">YigZ family protein</fullName>
    </submittedName>
</protein>
<organism evidence="4 5">
    <name type="scientific">Alicyclobacillus fastidiosus</name>
    <dbReference type="NCBI Taxonomy" id="392011"/>
    <lineage>
        <taxon>Bacteria</taxon>
        <taxon>Bacillati</taxon>
        <taxon>Bacillota</taxon>
        <taxon>Bacilli</taxon>
        <taxon>Bacillales</taxon>
        <taxon>Alicyclobacillaceae</taxon>
        <taxon>Alicyclobacillus</taxon>
    </lineage>
</organism>
<dbReference type="InterPro" id="IPR035647">
    <property type="entry name" value="EFG_III/V"/>
</dbReference>
<comment type="caution">
    <text evidence="4">The sequence shown here is derived from an EMBL/GenBank/DDBJ whole genome shotgun (WGS) entry which is preliminary data.</text>
</comment>
<dbReference type="RefSeq" id="WP_275474539.1">
    <property type="nucleotide sequence ID" value="NZ_CP162940.1"/>
</dbReference>
<dbReference type="InterPro" id="IPR020568">
    <property type="entry name" value="Ribosomal_Su5_D2-typ_SF"/>
</dbReference>
<dbReference type="InterPro" id="IPR001498">
    <property type="entry name" value="Impact_N"/>
</dbReference>